<dbReference type="EMBL" id="SNAA01000021">
    <property type="protein sequence ID" value="TDL75212.1"/>
    <property type="molecule type" value="Genomic_DNA"/>
</dbReference>
<sequence length="169" mass="17284">MIRPELRAGLIRWRETIVGGAAALLGLWWIVAAGGLLPWVGAVLVLVGSAVAWEGTARALRPADGGGAGVVDVTERQITYMSAQGGGAVSLDTLAVVAIERRAGAAPLWTLADMDGRRISVPSDATGADQVADALAALPGLTHAALLGALRDPSPGAAVLWRRAPERLG</sequence>
<dbReference type="OrthoDB" id="7851333at2"/>
<organism evidence="1 2">
    <name type="scientific">Palleronia sediminis</name>
    <dbReference type="NCBI Taxonomy" id="2547833"/>
    <lineage>
        <taxon>Bacteria</taxon>
        <taxon>Pseudomonadati</taxon>
        <taxon>Pseudomonadota</taxon>
        <taxon>Alphaproteobacteria</taxon>
        <taxon>Rhodobacterales</taxon>
        <taxon>Roseobacteraceae</taxon>
        <taxon>Palleronia</taxon>
    </lineage>
</organism>
<keyword evidence="2" id="KW-1185">Reference proteome</keyword>
<dbReference type="Proteomes" id="UP000295701">
    <property type="component" value="Unassembled WGS sequence"/>
</dbReference>
<evidence type="ECO:0000313" key="1">
    <source>
        <dbReference type="EMBL" id="TDL75212.1"/>
    </source>
</evidence>
<proteinExistence type="predicted"/>
<evidence type="ECO:0000313" key="2">
    <source>
        <dbReference type="Proteomes" id="UP000295701"/>
    </source>
</evidence>
<dbReference type="AlphaFoldDB" id="A0A4R5ZYB5"/>
<reference evidence="1 2" key="1">
    <citation type="submission" date="2019-03" db="EMBL/GenBank/DDBJ databases">
        <title>Primorskyibacter sp. SS33 isolated from sediments.</title>
        <authorList>
            <person name="Xunke S."/>
        </authorList>
    </citation>
    <scope>NUCLEOTIDE SEQUENCE [LARGE SCALE GENOMIC DNA]</scope>
    <source>
        <strain evidence="1 2">SS33</strain>
    </source>
</reference>
<accession>A0A4R5ZYB5</accession>
<protein>
    <submittedName>
        <fullName evidence="1">Uncharacterized protein</fullName>
    </submittedName>
</protein>
<name>A0A4R5ZYB5_9RHOB</name>
<gene>
    <name evidence="1" type="ORF">E2L08_14960</name>
</gene>
<dbReference type="RefSeq" id="WP_133397906.1">
    <property type="nucleotide sequence ID" value="NZ_SNAA01000021.1"/>
</dbReference>
<comment type="caution">
    <text evidence="1">The sequence shown here is derived from an EMBL/GenBank/DDBJ whole genome shotgun (WGS) entry which is preliminary data.</text>
</comment>